<dbReference type="PIRSF" id="PIRSF018637">
    <property type="entry name" value="TrmK"/>
    <property type="match status" value="1"/>
</dbReference>
<dbReference type="Gene3D" id="1.10.287.1890">
    <property type="match status" value="1"/>
</dbReference>
<organism evidence="1 2">
    <name type="scientific">Limosilactobacillus ingluviei DSM 15946</name>
    <dbReference type="NCBI Taxonomy" id="1423760"/>
    <lineage>
        <taxon>Bacteria</taxon>
        <taxon>Bacillati</taxon>
        <taxon>Bacillota</taxon>
        <taxon>Bacilli</taxon>
        <taxon>Lactobacillales</taxon>
        <taxon>Lactobacillaceae</taxon>
        <taxon>Limosilactobacillus</taxon>
    </lineage>
</organism>
<gene>
    <name evidence="1" type="ORF">FC43_GL001916</name>
</gene>
<dbReference type="InterPro" id="IPR029063">
    <property type="entry name" value="SAM-dependent_MTases_sf"/>
</dbReference>
<accession>A0A0R1UNC5</accession>
<dbReference type="InterPro" id="IPR006901">
    <property type="entry name" value="TrmK"/>
</dbReference>
<evidence type="ECO:0000313" key="2">
    <source>
        <dbReference type="Proteomes" id="UP000050816"/>
    </source>
</evidence>
<evidence type="ECO:0008006" key="3">
    <source>
        <dbReference type="Google" id="ProtNLM"/>
    </source>
</evidence>
<dbReference type="PANTHER" id="PTHR38451:SF1">
    <property type="entry name" value="TRNA (ADENINE(22)-N(1))-METHYLTRANSFERASE"/>
    <property type="match status" value="1"/>
</dbReference>
<sequence length="245" mass="26652">MWLTGILEKGCVNGMDAEKLSQRLQTVADFVPQGARLADIGTDHAYLPAALVLAGRIDFAVAGDVTLGPLQNATAEIERLHLSEQIQPRLADGLAAIQPTDQIDTVVIAGMGGTLIAKILTAGAAQLAGVKRLILQPNVGEARVRQWLMEHHYQLMAERIVAEDGHIYEILVADYTGVPFSYNARELRFGPFLLAAGGPIFRQKWQEELQREAAALEQMKAAKEPPLEKIAAFQAQLAQIKEVLA</sequence>
<dbReference type="GO" id="GO:0160105">
    <property type="term" value="F:tRNA (adenine(22)-N1)-methyltransferase activity"/>
    <property type="evidence" value="ECO:0007669"/>
    <property type="project" value="InterPro"/>
</dbReference>
<dbReference type="PATRIC" id="fig|1423760.3.peg.2005"/>
<evidence type="ECO:0000313" key="1">
    <source>
        <dbReference type="EMBL" id="KRL92469.1"/>
    </source>
</evidence>
<name>A0A0R1UNC5_9LACO</name>
<proteinExistence type="predicted"/>
<dbReference type="SUPFAM" id="SSF53335">
    <property type="entry name" value="S-adenosyl-L-methionine-dependent methyltransferases"/>
    <property type="match status" value="1"/>
</dbReference>
<protein>
    <recommendedName>
        <fullName evidence="3">S-adenosyl-L-methionine-dependent methyltransferase</fullName>
    </recommendedName>
</protein>
<comment type="caution">
    <text evidence="1">The sequence shown here is derived from an EMBL/GenBank/DDBJ whole genome shotgun (WGS) entry which is preliminary data.</text>
</comment>
<dbReference type="PANTHER" id="PTHR38451">
    <property type="entry name" value="TRNA (ADENINE(22)-N(1))-METHYLTRANSFERASE"/>
    <property type="match status" value="1"/>
</dbReference>
<dbReference type="Pfam" id="PF04816">
    <property type="entry name" value="TrmK"/>
    <property type="match status" value="1"/>
</dbReference>
<dbReference type="Gene3D" id="3.40.50.150">
    <property type="entry name" value="Vaccinia Virus protein VP39"/>
    <property type="match status" value="1"/>
</dbReference>
<dbReference type="AlphaFoldDB" id="A0A0R1UNC5"/>
<reference evidence="1 2" key="1">
    <citation type="journal article" date="2015" name="Genome Announc.">
        <title>Expanding the biotechnology potential of lactobacilli through comparative genomics of 213 strains and associated genera.</title>
        <authorList>
            <person name="Sun Z."/>
            <person name="Harris H.M."/>
            <person name="McCann A."/>
            <person name="Guo C."/>
            <person name="Argimon S."/>
            <person name="Zhang W."/>
            <person name="Yang X."/>
            <person name="Jeffery I.B."/>
            <person name="Cooney J.C."/>
            <person name="Kagawa T.F."/>
            <person name="Liu W."/>
            <person name="Song Y."/>
            <person name="Salvetti E."/>
            <person name="Wrobel A."/>
            <person name="Rasinkangas P."/>
            <person name="Parkhill J."/>
            <person name="Rea M.C."/>
            <person name="O'Sullivan O."/>
            <person name="Ritari J."/>
            <person name="Douillard F.P."/>
            <person name="Paul Ross R."/>
            <person name="Yang R."/>
            <person name="Briner A.E."/>
            <person name="Felis G.E."/>
            <person name="de Vos W.M."/>
            <person name="Barrangou R."/>
            <person name="Klaenhammer T.R."/>
            <person name="Caufield P.W."/>
            <person name="Cui Y."/>
            <person name="Zhang H."/>
            <person name="O'Toole P.W."/>
        </authorList>
    </citation>
    <scope>NUCLEOTIDE SEQUENCE [LARGE SCALE GENOMIC DNA]</scope>
    <source>
        <strain evidence="1 2">DSM 15946</strain>
    </source>
</reference>
<dbReference type="EMBL" id="AZFK01000004">
    <property type="protein sequence ID" value="KRL92469.1"/>
    <property type="molecule type" value="Genomic_DNA"/>
</dbReference>
<dbReference type="Proteomes" id="UP000050816">
    <property type="component" value="Unassembled WGS sequence"/>
</dbReference>